<feature type="compositionally biased region" description="Low complexity" evidence="5">
    <location>
        <begin position="1138"/>
        <end position="1147"/>
    </location>
</feature>
<proteinExistence type="predicted"/>
<dbReference type="GO" id="GO:0031213">
    <property type="term" value="C:RSF complex"/>
    <property type="evidence" value="ECO:0007669"/>
    <property type="project" value="InterPro"/>
</dbReference>
<dbReference type="SMART" id="SM00249">
    <property type="entry name" value="PHD"/>
    <property type="match status" value="1"/>
</dbReference>
<feature type="compositionally biased region" description="Basic residues" evidence="5">
    <location>
        <begin position="1494"/>
        <end position="1503"/>
    </location>
</feature>
<dbReference type="GO" id="GO:0008270">
    <property type="term" value="F:zinc ion binding"/>
    <property type="evidence" value="ECO:0007669"/>
    <property type="project" value="UniProtKB-KW"/>
</dbReference>
<dbReference type="PROSITE" id="PS01359">
    <property type="entry name" value="ZF_PHD_1"/>
    <property type="match status" value="1"/>
</dbReference>
<feature type="compositionally biased region" description="Basic and acidic residues" evidence="5">
    <location>
        <begin position="1070"/>
        <end position="1098"/>
    </location>
</feature>
<evidence type="ECO:0000256" key="5">
    <source>
        <dbReference type="SAM" id="MobiDB-lite"/>
    </source>
</evidence>
<feature type="domain" description="PHD-type" evidence="6">
    <location>
        <begin position="976"/>
        <end position="1026"/>
    </location>
</feature>
<dbReference type="GO" id="GO:0042393">
    <property type="term" value="F:histone binding"/>
    <property type="evidence" value="ECO:0007669"/>
    <property type="project" value="TreeGrafter"/>
</dbReference>
<feature type="region of interest" description="Disordered" evidence="5">
    <location>
        <begin position="1057"/>
        <end position="1187"/>
    </location>
</feature>
<evidence type="ECO:0000313" key="8">
    <source>
        <dbReference type="Proteomes" id="UP000075885"/>
    </source>
</evidence>
<feature type="compositionally biased region" description="Basic and acidic residues" evidence="5">
    <location>
        <begin position="1429"/>
        <end position="1443"/>
    </location>
</feature>
<feature type="compositionally biased region" description="Basic and acidic residues" evidence="5">
    <location>
        <begin position="1572"/>
        <end position="1581"/>
    </location>
</feature>
<feature type="compositionally biased region" description="Low complexity" evidence="5">
    <location>
        <begin position="2290"/>
        <end position="2299"/>
    </location>
</feature>
<dbReference type="InterPro" id="IPR028938">
    <property type="entry name" value="Rsf1-like"/>
</dbReference>
<feature type="compositionally biased region" description="Polar residues" evidence="5">
    <location>
        <begin position="871"/>
        <end position="889"/>
    </location>
</feature>
<accession>A0A182P2H9</accession>
<feature type="compositionally biased region" description="Basic and acidic residues" evidence="5">
    <location>
        <begin position="1483"/>
        <end position="1493"/>
    </location>
</feature>
<feature type="compositionally biased region" description="Basic residues" evidence="5">
    <location>
        <begin position="1467"/>
        <end position="1478"/>
    </location>
</feature>
<dbReference type="PROSITE" id="PS50016">
    <property type="entry name" value="ZF_PHD_2"/>
    <property type="match status" value="1"/>
</dbReference>
<feature type="region of interest" description="Disordered" evidence="5">
    <location>
        <begin position="1563"/>
        <end position="1584"/>
    </location>
</feature>
<feature type="compositionally biased region" description="Basic residues" evidence="5">
    <location>
        <begin position="944"/>
        <end position="954"/>
    </location>
</feature>
<feature type="region of interest" description="Disordered" evidence="5">
    <location>
        <begin position="1204"/>
        <end position="1532"/>
    </location>
</feature>
<dbReference type="STRING" id="199890.A0A182P2H9"/>
<dbReference type="Pfam" id="PF00628">
    <property type="entry name" value="PHD"/>
    <property type="match status" value="1"/>
</dbReference>
<keyword evidence="8" id="KW-1185">Reference proteome</keyword>
<dbReference type="Proteomes" id="UP000075885">
    <property type="component" value="Unassembled WGS sequence"/>
</dbReference>
<evidence type="ECO:0000313" key="7">
    <source>
        <dbReference type="EnsemblMetazoa" id="AEPI001113-PA"/>
    </source>
</evidence>
<sequence length="2359" mass="255756">MAGAQITCENDPNFGIILSFMEQFGVYLDVGELNIAELKAMLENSEAVPQALVDLHIKLMRKINKKVPAARWELALAKFAHSYSHQDAWEIERFGYKTANLGVKLRVLKALLEGQFDLNTKFKTQINTTGAADLRLDPLGRDRQGNCYWYFMDESANLQIYQSDPEMETWTLVASNRDEFVNMIEMLKDNRPIEPQVAVHTGEDEEDSGGSMSESEAMKLDTSIPAPTEIPPSLIISRRIYKTPDQLDAMATVAEEAKEPQKQETIVIGKEPIPKEEESFGNQQEANKEEKEGDVPMAHSEPELKTEPAERKNEAEANNEAMECEVETKATQEEDVREEVKMEVEEVVPAVKESTDKENDEDKQVKEDNESAKLDEGKEPEQKTSDSKSDTDAPEADKETSPAKVLTSTEESRPEMKVVESTHGEETGTTVLNEEGVSEAIEDPLVTVKGESNGADCDSAVEPIFSEVIEEPIMFFFGHGAGVENDMGNTKKIEAVAATDAKEDCAEENDSATIGPSKAGNGETKSLSEETDSPRKLSPTKESEDATEQQQDHTTKKTSLAEKPTRAKRNDKPAAVAANELTAVQVDKPVEKKRGSRKSNTPKKAYDLSVTAATLQLMEGDEGEVSKEEPAKVEPVAIVLKPPSEKGAKNGDHATDDGLKKELKQESEELDSKEELSTVSQDEKDIKGIATDTVKKEPLKEAEEKQDEEKKPTDVSKDTPQSESTKVKESEKVKGDVTPENIDTSQLQDGESPPKRKRRQKNGLVDGLDISMVLDAGSDGGNNPPVRQSRRIAMQKIKEETNRREIEDQMLKKMKADAVKKKKDLGMKISDDDYRADRTSPEHSSESSSDGGIGADGRKRKKKKKKKKGSIHQQAHQLQQLNKKQSTWNSASPSESSSETEPEDYFAEPYHSEEDVRRSHVLKSDHEFSPESDLETEAPAQPLKRARTARKARRTREEAEAAEEEEEEDEDDGGEDHACQECKKTDQPEWILLCDSCDKGYHCACLKPVLFTIPEGDWFCPVCLHRQLIERLQSKLVLYDALRIKLEAEAKRRQEEEQSAREAELAEQARANEREEQLRAQRRARQQERLLERADAVRRRSHSGSEEEESSRDRRRRRQRHRGRRAPKKRSRSRSEGDSSSNSSGDGRSSGGSGVSGSDSKSSTDSDDIPIYKLRRRASAKVSYKFNEYDSLIDSAIRREMRGCEMVEEEDDEDDEGHGFSKGKDISTIIEATTREEQARKKALQQDDSETQRLNGNQDQNQDENEPPASREDDGMCDEGEEGDTVARQDRKTTAINRTAVSSATKKPKKKKKKLCKIEISSEEEEDDDSDEDFRGEASGSEDEDEEDDEDDEEDDNSLSGESESSLDMGRGRKNRLRKPSSRAAASKRRRIVENSDDSDEVEEEMRRAKAKKSPKPKAASATGGGGGKHLERPKKGDKRPKAAIESSDDSDDSEHDASGKGGKTIPGRKKQSNKKTTSRSSPDSERAGEKKSDRKTRGKKIHYIVDEDFESSDDGIRPGVQRPDTPPEEREQFIRRQEEIKRMLAENNAAKAKELATSKFDQLVGGGGRSGAKESSKDSLSDVPMQVIESARILDIDFLKSTSGNTARISTVDSVVDFDDELPEDFDPEDAMDDEVLAKIMEEEDFAHHQLKPPAGAAATASPGDLLPPVPPASKSRRKSIDPDEFLVQQRSGGPRPVDARKDQHPPLPLPVNLASSSAMPHASHPTVQSSPIKALLKSASGIPTSTIMPPIGSAHGNSTILANALQTQLAPPPLLKDAHHSGRPEMLMRGGPPLHSLPPGAGGLHPHHKPELSHLMAGLGGGIPLSLPKGVSLPPHHAGHRMPPGGLAMPPNILGHVPRPSHGPNLGLHSKPGPGPGGVISNAGIAAAVVSRPPNMAQTPPPASPTAGGPVPRMPVGATPPSQAASSERRPGRRKKITPLREDLKRKGAAAAVGAADQPSVPSAAHQEQHQRPPPQHPSLHHGHMARLPPPPPSSSMPPSSTAGLRPPIPPVTTSLSPIRSATAMAAAAAAAAAAAQELAMQVHSRPDGSGSAGTGIHDTPLSVPSSVAHLSYLSENPLFAHRLGPLPSSILSSSSSSLQRIAAISGAAPPTVFGDPAAYNGAWKPSPPAPAGTKPKSSGGPPPPPGMMVGPPSVGSLEHYHEYNPGNHHYNPYYNVLDRAGHLRPPPTIGELHRSSTLSPTTFTTLQPLEFPHVLKPSGENHHHQPPQLHQQHHHHSATPSPVASSTGGDDGPGADRTAGPPPPPPPAHASSASTTTGSENHPIPVDAASAAAAAAPSPPSPASDSTASGAGTAAPSLVPPSASASTPAASSSSASTSVFGELVSYFSSQQDDLDS</sequence>
<keyword evidence="1" id="KW-0479">Metal-binding</keyword>
<dbReference type="SUPFAM" id="SSF57903">
    <property type="entry name" value="FYVE/PHD zinc finger"/>
    <property type="match status" value="1"/>
</dbReference>
<dbReference type="InterPro" id="IPR001965">
    <property type="entry name" value="Znf_PHD"/>
</dbReference>
<evidence type="ECO:0000256" key="1">
    <source>
        <dbReference type="ARBA" id="ARBA00022723"/>
    </source>
</evidence>
<reference evidence="7" key="2">
    <citation type="submission" date="2020-05" db="UniProtKB">
        <authorList>
            <consortium name="EnsemblMetazoa"/>
        </authorList>
    </citation>
    <scope>IDENTIFICATION</scope>
    <source>
        <strain evidence="7">Epiroticus2</strain>
    </source>
</reference>
<feature type="compositionally biased region" description="Basic and acidic residues" evidence="5">
    <location>
        <begin position="643"/>
        <end position="667"/>
    </location>
</feature>
<feature type="region of interest" description="Disordered" evidence="5">
    <location>
        <begin position="1859"/>
        <end position="1882"/>
    </location>
</feature>
<feature type="compositionally biased region" description="Low complexity" evidence="5">
    <location>
        <begin position="2272"/>
        <end position="2282"/>
    </location>
</feature>
<dbReference type="Gene3D" id="3.30.40.10">
    <property type="entry name" value="Zinc/RING finger domain, C3HC4 (zinc finger)"/>
    <property type="match status" value="1"/>
</dbReference>
<dbReference type="InterPro" id="IPR019787">
    <property type="entry name" value="Znf_PHD-finger"/>
</dbReference>
<feature type="region of interest" description="Disordered" evidence="5">
    <location>
        <begin position="2216"/>
        <end position="2341"/>
    </location>
</feature>
<dbReference type="CDD" id="cd15543">
    <property type="entry name" value="PHD_RSF1"/>
    <property type="match status" value="1"/>
</dbReference>
<feature type="compositionally biased region" description="Basic and acidic residues" evidence="5">
    <location>
        <begin position="910"/>
        <end position="929"/>
    </location>
</feature>
<feature type="region of interest" description="Disordered" evidence="5">
    <location>
        <begin position="255"/>
        <end position="439"/>
    </location>
</feature>
<feature type="region of interest" description="Disordered" evidence="5">
    <location>
        <begin position="499"/>
        <end position="979"/>
    </location>
</feature>
<organism evidence="7 8">
    <name type="scientific">Anopheles epiroticus</name>
    <dbReference type="NCBI Taxonomy" id="199890"/>
    <lineage>
        <taxon>Eukaryota</taxon>
        <taxon>Metazoa</taxon>
        <taxon>Ecdysozoa</taxon>
        <taxon>Arthropoda</taxon>
        <taxon>Hexapoda</taxon>
        <taxon>Insecta</taxon>
        <taxon>Pterygota</taxon>
        <taxon>Neoptera</taxon>
        <taxon>Endopterygota</taxon>
        <taxon>Diptera</taxon>
        <taxon>Nematocera</taxon>
        <taxon>Culicoidea</taxon>
        <taxon>Culicidae</taxon>
        <taxon>Anophelinae</taxon>
        <taxon>Anopheles</taxon>
    </lineage>
</organism>
<reference evidence="8" key="1">
    <citation type="submission" date="2013-03" db="EMBL/GenBank/DDBJ databases">
        <title>The Genome Sequence of Anopheles epiroticus epiroticus2.</title>
        <authorList>
            <consortium name="The Broad Institute Genomics Platform"/>
            <person name="Neafsey D.E."/>
            <person name="Howell P."/>
            <person name="Walker B."/>
            <person name="Young S.K."/>
            <person name="Zeng Q."/>
            <person name="Gargeya S."/>
            <person name="Fitzgerald M."/>
            <person name="Haas B."/>
            <person name="Abouelleil A."/>
            <person name="Allen A.W."/>
            <person name="Alvarado L."/>
            <person name="Arachchi H.M."/>
            <person name="Berlin A.M."/>
            <person name="Chapman S.B."/>
            <person name="Gainer-Dewar J."/>
            <person name="Goldberg J."/>
            <person name="Griggs A."/>
            <person name="Gujja S."/>
            <person name="Hansen M."/>
            <person name="Howarth C."/>
            <person name="Imamovic A."/>
            <person name="Ireland A."/>
            <person name="Larimer J."/>
            <person name="McCowan C."/>
            <person name="Murphy C."/>
            <person name="Pearson M."/>
            <person name="Poon T.W."/>
            <person name="Priest M."/>
            <person name="Roberts A."/>
            <person name="Saif S."/>
            <person name="Shea T."/>
            <person name="Sisk P."/>
            <person name="Sykes S."/>
            <person name="Wortman J."/>
            <person name="Nusbaum C."/>
            <person name="Birren B."/>
        </authorList>
    </citation>
    <scope>NUCLEOTIDE SEQUENCE [LARGE SCALE GENOMIC DNA]</scope>
    <source>
        <strain evidence="8">Epiroticus2</strain>
    </source>
</reference>
<dbReference type="PANTHER" id="PTHR14296">
    <property type="entry name" value="REMODELING AND SPACING FACTOR 1"/>
    <property type="match status" value="1"/>
</dbReference>
<evidence type="ECO:0000256" key="3">
    <source>
        <dbReference type="ARBA" id="ARBA00022833"/>
    </source>
</evidence>
<dbReference type="EnsemblMetazoa" id="AEPI001113-RA">
    <property type="protein sequence ID" value="AEPI001113-PA"/>
    <property type="gene ID" value="AEPI001113"/>
</dbReference>
<dbReference type="VEuPathDB" id="VectorBase:AEPI001113"/>
<feature type="region of interest" description="Disordered" evidence="5">
    <location>
        <begin position="2126"/>
        <end position="2156"/>
    </location>
</feature>
<dbReference type="InterPro" id="IPR013083">
    <property type="entry name" value="Znf_RING/FYVE/PHD"/>
</dbReference>
<evidence type="ECO:0000259" key="6">
    <source>
        <dbReference type="PROSITE" id="PS50016"/>
    </source>
</evidence>
<feature type="compositionally biased region" description="Low complexity" evidence="5">
    <location>
        <begin position="1655"/>
        <end position="1665"/>
    </location>
</feature>
<name>A0A182P2H9_9DIPT</name>
<feature type="compositionally biased region" description="Basic and acidic residues" evidence="5">
    <location>
        <begin position="796"/>
        <end position="845"/>
    </location>
</feature>
<dbReference type="PANTHER" id="PTHR14296:SF16">
    <property type="entry name" value="REMODELING AND SPACING FACTOR 1"/>
    <property type="match status" value="1"/>
</dbReference>
<feature type="compositionally biased region" description="Basic and acidic residues" evidence="5">
    <location>
        <begin position="673"/>
        <end position="717"/>
    </location>
</feature>
<dbReference type="GO" id="GO:0045892">
    <property type="term" value="P:negative regulation of DNA-templated transcription"/>
    <property type="evidence" value="ECO:0007669"/>
    <property type="project" value="TreeGrafter"/>
</dbReference>
<feature type="compositionally biased region" description="Basic and acidic residues" evidence="5">
    <location>
        <begin position="410"/>
        <end position="426"/>
    </location>
</feature>
<feature type="compositionally biased region" description="Basic residues" evidence="5">
    <location>
        <begin position="1372"/>
        <end position="1391"/>
    </location>
</feature>
<feature type="compositionally biased region" description="Basic residues" evidence="5">
    <location>
        <begin position="1306"/>
        <end position="1315"/>
    </location>
</feature>
<feature type="compositionally biased region" description="Acidic residues" evidence="5">
    <location>
        <begin position="1321"/>
        <end position="1357"/>
    </location>
</feature>
<evidence type="ECO:0000256" key="2">
    <source>
        <dbReference type="ARBA" id="ARBA00022771"/>
    </source>
</evidence>
<feature type="compositionally biased region" description="Acidic residues" evidence="5">
    <location>
        <begin position="1395"/>
        <end position="1404"/>
    </location>
</feature>
<feature type="compositionally biased region" description="Basic and acidic residues" evidence="5">
    <location>
        <begin position="725"/>
        <end position="737"/>
    </location>
</feature>
<protein>
    <recommendedName>
        <fullName evidence="6">PHD-type domain-containing protein</fullName>
    </recommendedName>
</protein>
<dbReference type="InterPro" id="IPR019786">
    <property type="entry name" value="Zinc_finger_PHD-type_CS"/>
</dbReference>
<feature type="compositionally biased region" description="Basic and acidic residues" evidence="5">
    <location>
        <begin position="353"/>
        <end position="401"/>
    </location>
</feature>
<feature type="compositionally biased region" description="Acidic residues" evidence="5">
    <location>
        <begin position="960"/>
        <end position="974"/>
    </location>
</feature>
<feature type="compositionally biased region" description="Low complexity" evidence="5">
    <location>
        <begin position="1358"/>
        <end position="1368"/>
    </location>
</feature>
<feature type="region of interest" description="Disordered" evidence="5">
    <location>
        <begin position="1895"/>
        <end position="2018"/>
    </location>
</feature>
<feature type="region of interest" description="Disordered" evidence="5">
    <location>
        <begin position="200"/>
        <end position="230"/>
    </location>
</feature>
<keyword evidence="3" id="KW-0862">Zinc</keyword>
<evidence type="ECO:0000256" key="4">
    <source>
        <dbReference type="PROSITE-ProRule" id="PRU00146"/>
    </source>
</evidence>
<feature type="compositionally biased region" description="Low complexity" evidence="5">
    <location>
        <begin position="2306"/>
        <end position="2341"/>
    </location>
</feature>
<feature type="compositionally biased region" description="Basic residues" evidence="5">
    <location>
        <begin position="1113"/>
        <end position="1132"/>
    </location>
</feature>
<keyword evidence="2 4" id="KW-0863">Zinc-finger</keyword>
<feature type="compositionally biased region" description="Low complexity" evidence="5">
    <location>
        <begin position="1716"/>
        <end position="1727"/>
    </location>
</feature>
<feature type="compositionally biased region" description="Basic and acidic residues" evidence="5">
    <location>
        <begin position="526"/>
        <end position="572"/>
    </location>
</feature>
<feature type="compositionally biased region" description="Basic residues" evidence="5">
    <location>
        <begin position="858"/>
        <end position="870"/>
    </location>
</feature>
<feature type="compositionally biased region" description="Basic and acidic residues" evidence="5">
    <location>
        <begin position="326"/>
        <end position="344"/>
    </location>
</feature>
<feature type="compositionally biased region" description="Basic and acidic residues" evidence="5">
    <location>
        <begin position="286"/>
        <end position="315"/>
    </location>
</feature>
<dbReference type="InterPro" id="IPR011011">
    <property type="entry name" value="Znf_FYVE_PHD"/>
</dbReference>
<feature type="compositionally biased region" description="Acidic residues" evidence="5">
    <location>
        <begin position="1206"/>
        <end position="1216"/>
    </location>
</feature>
<feature type="region of interest" description="Disordered" evidence="5">
    <location>
        <begin position="1655"/>
        <end position="1731"/>
    </location>
</feature>
<feature type="compositionally biased region" description="Acidic residues" evidence="5">
    <location>
        <begin position="1275"/>
        <end position="1284"/>
    </location>
</feature>